<organism evidence="1 2">
    <name type="scientific">Ilyodon furcidens</name>
    <name type="common">goldbreast splitfin</name>
    <dbReference type="NCBI Taxonomy" id="33524"/>
    <lineage>
        <taxon>Eukaryota</taxon>
        <taxon>Metazoa</taxon>
        <taxon>Chordata</taxon>
        <taxon>Craniata</taxon>
        <taxon>Vertebrata</taxon>
        <taxon>Euteleostomi</taxon>
        <taxon>Actinopterygii</taxon>
        <taxon>Neopterygii</taxon>
        <taxon>Teleostei</taxon>
        <taxon>Neoteleostei</taxon>
        <taxon>Acanthomorphata</taxon>
        <taxon>Ovalentaria</taxon>
        <taxon>Atherinomorphae</taxon>
        <taxon>Cyprinodontiformes</taxon>
        <taxon>Goodeidae</taxon>
        <taxon>Ilyodon</taxon>
    </lineage>
</organism>
<proteinExistence type="predicted"/>
<evidence type="ECO:0000313" key="2">
    <source>
        <dbReference type="Proteomes" id="UP001482620"/>
    </source>
</evidence>
<name>A0ABV0UJ73_9TELE</name>
<accession>A0ABV0UJ73</accession>
<dbReference type="Proteomes" id="UP001482620">
    <property type="component" value="Unassembled WGS sequence"/>
</dbReference>
<reference evidence="1 2" key="1">
    <citation type="submission" date="2021-06" db="EMBL/GenBank/DDBJ databases">
        <authorList>
            <person name="Palmer J.M."/>
        </authorList>
    </citation>
    <scope>NUCLEOTIDE SEQUENCE [LARGE SCALE GENOMIC DNA]</scope>
    <source>
        <strain evidence="2">if_2019</strain>
        <tissue evidence="1">Muscle</tissue>
    </source>
</reference>
<protein>
    <submittedName>
        <fullName evidence="1">Uncharacterized protein</fullName>
    </submittedName>
</protein>
<comment type="caution">
    <text evidence="1">The sequence shown here is derived from an EMBL/GenBank/DDBJ whole genome shotgun (WGS) entry which is preliminary data.</text>
</comment>
<dbReference type="EMBL" id="JAHRIQ010070905">
    <property type="protein sequence ID" value="MEQ2244311.1"/>
    <property type="molecule type" value="Genomic_DNA"/>
</dbReference>
<sequence>MDVFSTSFIPLFPSSSSSSSLSFSQSPSAVHLHPPSLPLFFFLIGPLSPMACPLPLPYPSLLLLHKLPVTDSGHIAFVHHVLVCLWEPQQPGPGLNEPTTMAH</sequence>
<evidence type="ECO:0000313" key="1">
    <source>
        <dbReference type="EMBL" id="MEQ2244311.1"/>
    </source>
</evidence>
<gene>
    <name evidence="1" type="ORF">ILYODFUR_015721</name>
</gene>
<keyword evidence="2" id="KW-1185">Reference proteome</keyword>